<accession>A0A9X1CGJ4</accession>
<name>A0A9X1CGJ4_9BACI</name>
<organism evidence="1 2">
    <name type="scientific">Oceanobacillus polygoni</name>
    <dbReference type="NCBI Taxonomy" id="1235259"/>
    <lineage>
        <taxon>Bacteria</taxon>
        <taxon>Bacillati</taxon>
        <taxon>Bacillota</taxon>
        <taxon>Bacilli</taxon>
        <taxon>Bacillales</taxon>
        <taxon>Bacillaceae</taxon>
        <taxon>Oceanobacillus</taxon>
    </lineage>
</organism>
<dbReference type="EMBL" id="JAGGMB010000004">
    <property type="protein sequence ID" value="MBP2077262.1"/>
    <property type="molecule type" value="Genomic_DNA"/>
</dbReference>
<sequence>MHMDIAIYKSIAYDRIEEIKNETYGKRTFNKNDQTMNWKMTVSMFLNAFV</sequence>
<evidence type="ECO:0000313" key="2">
    <source>
        <dbReference type="Proteomes" id="UP001138793"/>
    </source>
</evidence>
<gene>
    <name evidence="1" type="ORF">J2Z64_001514</name>
</gene>
<dbReference type="AlphaFoldDB" id="A0A9X1CGJ4"/>
<protein>
    <submittedName>
        <fullName evidence="1">Uncharacterized protein</fullName>
    </submittedName>
</protein>
<evidence type="ECO:0000313" key="1">
    <source>
        <dbReference type="EMBL" id="MBP2077262.1"/>
    </source>
</evidence>
<dbReference type="Proteomes" id="UP001138793">
    <property type="component" value="Unassembled WGS sequence"/>
</dbReference>
<dbReference type="RefSeq" id="WP_187773751.1">
    <property type="nucleotide sequence ID" value="NZ_JAGGMB010000004.1"/>
</dbReference>
<reference evidence="1" key="1">
    <citation type="submission" date="2021-03" db="EMBL/GenBank/DDBJ databases">
        <title>Genomic Encyclopedia of Type Strains, Phase IV (KMG-IV): sequencing the most valuable type-strain genomes for metagenomic binning, comparative biology and taxonomic classification.</title>
        <authorList>
            <person name="Goeker M."/>
        </authorList>
    </citation>
    <scope>NUCLEOTIDE SEQUENCE</scope>
    <source>
        <strain evidence="1">DSM 107338</strain>
    </source>
</reference>
<proteinExistence type="predicted"/>
<keyword evidence="2" id="KW-1185">Reference proteome</keyword>
<comment type="caution">
    <text evidence="1">The sequence shown here is derived from an EMBL/GenBank/DDBJ whole genome shotgun (WGS) entry which is preliminary data.</text>
</comment>